<gene>
    <name evidence="7" type="ORF">FD00_GL000310</name>
</gene>
<keyword evidence="8" id="KW-1185">Reference proteome</keyword>
<reference evidence="7 8" key="1">
    <citation type="journal article" date="2015" name="Genome Announc.">
        <title>Expanding the biotechnology potential of lactobacilli through comparative genomics of 213 strains and associated genera.</title>
        <authorList>
            <person name="Sun Z."/>
            <person name="Harris H.M."/>
            <person name="McCann A."/>
            <person name="Guo C."/>
            <person name="Argimon S."/>
            <person name="Zhang W."/>
            <person name="Yang X."/>
            <person name="Jeffery I.B."/>
            <person name="Cooney J.C."/>
            <person name="Kagawa T.F."/>
            <person name="Liu W."/>
            <person name="Song Y."/>
            <person name="Salvetti E."/>
            <person name="Wrobel A."/>
            <person name="Rasinkangas P."/>
            <person name="Parkhill J."/>
            <person name="Rea M.C."/>
            <person name="O'Sullivan O."/>
            <person name="Ritari J."/>
            <person name="Douillard F.P."/>
            <person name="Paul Ross R."/>
            <person name="Yang R."/>
            <person name="Briner A.E."/>
            <person name="Felis G.E."/>
            <person name="de Vos W.M."/>
            <person name="Barrangou R."/>
            <person name="Klaenhammer T.R."/>
            <person name="Caufield P.W."/>
            <person name="Cui Y."/>
            <person name="Zhang H."/>
            <person name="O'Toole P.W."/>
        </authorList>
    </citation>
    <scope>NUCLEOTIDE SEQUENCE [LARGE SCALE GENOMIC DNA]</scope>
    <source>
        <strain evidence="7 8">DSM 20444</strain>
    </source>
</reference>
<dbReference type="Gene3D" id="3.40.50.720">
    <property type="entry name" value="NAD(P)-binding Rossmann-like Domain"/>
    <property type="match status" value="2"/>
</dbReference>
<name>J0L3K6_9LACO</name>
<dbReference type="InterPro" id="IPR036291">
    <property type="entry name" value="NAD(P)-bd_dom_sf"/>
</dbReference>
<dbReference type="PROSITE" id="PS00671">
    <property type="entry name" value="D_2_HYDROXYACID_DH_3"/>
    <property type="match status" value="1"/>
</dbReference>
<organism evidence="7 8">
    <name type="scientific">Liquorilactobacillus mali KCTC 3596 = DSM 20444</name>
    <dbReference type="NCBI Taxonomy" id="1046596"/>
    <lineage>
        <taxon>Bacteria</taxon>
        <taxon>Bacillati</taxon>
        <taxon>Bacillota</taxon>
        <taxon>Bacilli</taxon>
        <taxon>Lactobacillales</taxon>
        <taxon>Lactobacillaceae</taxon>
        <taxon>Liquorilactobacillus</taxon>
    </lineage>
</organism>
<dbReference type="PRINTS" id="PR00411">
    <property type="entry name" value="PNDRDTASEI"/>
</dbReference>
<dbReference type="OrthoDB" id="9805416at2"/>
<dbReference type="FunFam" id="3.40.50.720:FF:000203">
    <property type="entry name" value="D-3-phosphoglycerate dehydrogenase (SerA)"/>
    <property type="match status" value="1"/>
</dbReference>
<keyword evidence="2 4" id="KW-0560">Oxidoreductase</keyword>
<dbReference type="AlphaFoldDB" id="J0L3K6"/>
<dbReference type="Pfam" id="PF00389">
    <property type="entry name" value="2-Hacid_dh"/>
    <property type="match status" value="1"/>
</dbReference>
<dbReference type="InterPro" id="IPR006140">
    <property type="entry name" value="D-isomer_DH_NAD-bd"/>
</dbReference>
<dbReference type="PANTHER" id="PTHR42789">
    <property type="entry name" value="D-ISOMER SPECIFIC 2-HYDROXYACID DEHYDROGENASE FAMILY PROTEIN (AFU_ORTHOLOGUE AFUA_6G10090)"/>
    <property type="match status" value="1"/>
</dbReference>
<evidence type="ECO:0000256" key="3">
    <source>
        <dbReference type="ARBA" id="ARBA00023027"/>
    </source>
</evidence>
<dbReference type="GO" id="GO:0016616">
    <property type="term" value="F:oxidoreductase activity, acting on the CH-OH group of donors, NAD or NADP as acceptor"/>
    <property type="evidence" value="ECO:0007669"/>
    <property type="project" value="InterPro"/>
</dbReference>
<evidence type="ECO:0000256" key="4">
    <source>
        <dbReference type="RuleBase" id="RU003719"/>
    </source>
</evidence>
<dbReference type="Pfam" id="PF02826">
    <property type="entry name" value="2-Hacid_dh_C"/>
    <property type="match status" value="1"/>
</dbReference>
<dbReference type="GO" id="GO:0051287">
    <property type="term" value="F:NAD binding"/>
    <property type="evidence" value="ECO:0007669"/>
    <property type="project" value="InterPro"/>
</dbReference>
<dbReference type="GeneID" id="98317141"/>
<dbReference type="SUPFAM" id="SSF52283">
    <property type="entry name" value="Formate/glycerate dehydrogenase catalytic domain-like"/>
    <property type="match status" value="1"/>
</dbReference>
<evidence type="ECO:0000313" key="7">
    <source>
        <dbReference type="EMBL" id="KRN05061.1"/>
    </source>
</evidence>
<evidence type="ECO:0000256" key="2">
    <source>
        <dbReference type="ARBA" id="ARBA00023002"/>
    </source>
</evidence>
<dbReference type="CDD" id="cd12178">
    <property type="entry name" value="2-Hacid_dh_13"/>
    <property type="match status" value="1"/>
</dbReference>
<feature type="domain" description="D-isomer specific 2-hydroxyacid dehydrogenase NAD-binding" evidence="6">
    <location>
        <begin position="109"/>
        <end position="287"/>
    </location>
</feature>
<proteinExistence type="inferred from homology"/>
<dbReference type="Proteomes" id="UP000050898">
    <property type="component" value="Unassembled WGS sequence"/>
</dbReference>
<comment type="caution">
    <text evidence="7">The sequence shown here is derived from an EMBL/GenBank/DDBJ whole genome shotgun (WGS) entry which is preliminary data.</text>
</comment>
<accession>J0L3K6</accession>
<dbReference type="SUPFAM" id="SSF51735">
    <property type="entry name" value="NAD(P)-binding Rossmann-fold domains"/>
    <property type="match status" value="1"/>
</dbReference>
<dbReference type="RefSeq" id="WP_003691088.1">
    <property type="nucleotide sequence ID" value="NZ_AKKT01000171.1"/>
</dbReference>
<protein>
    <submittedName>
        <fullName evidence="7">Lactate dehydrogenase related enzyme</fullName>
    </submittedName>
</protein>
<dbReference type="InterPro" id="IPR050857">
    <property type="entry name" value="D-2-hydroxyacid_DH"/>
</dbReference>
<evidence type="ECO:0000313" key="8">
    <source>
        <dbReference type="Proteomes" id="UP000050898"/>
    </source>
</evidence>
<evidence type="ECO:0000259" key="6">
    <source>
        <dbReference type="Pfam" id="PF02826"/>
    </source>
</evidence>
<dbReference type="InterPro" id="IPR006139">
    <property type="entry name" value="D-isomer_2_OHA_DH_cat_dom"/>
</dbReference>
<comment type="similarity">
    <text evidence="1 4">Belongs to the D-isomer specific 2-hydroxyacid dehydrogenase family.</text>
</comment>
<sequence length="320" mass="35084">MNKVYVSAKLPKVTVEKLRKNGLEVEEYTGDGLISHKELLEKVADIDFLITTLSTEVDQEIIDAAPMLELIANFGAGFNNIDIVYAKSKGIQVTNTPRVSTNSVGEITMGLILALGHRIVEGDRQMRQSGFPGWAPLYFLGHEIAGKKLGIIGLGNIGSEVARKANALGMNVSYYQPHQLSDPEERSLKVTYKLFNELIKTSDYISINAPLTAKNHHQFNATIFEQMKETAMLINVGRGPIVDESALLEALKTGKIAGAALDVYENEPKVNSDFNDLKNVILTPHIGNATVEARNAMANIVATNVILSEHEEKPNFIVNN</sequence>
<keyword evidence="3" id="KW-0520">NAD</keyword>
<feature type="domain" description="D-isomer specific 2-hydroxyacid dehydrogenase catalytic" evidence="5">
    <location>
        <begin position="5"/>
        <end position="319"/>
    </location>
</feature>
<dbReference type="PANTHER" id="PTHR42789:SF1">
    <property type="entry name" value="D-ISOMER SPECIFIC 2-HYDROXYACID DEHYDROGENASE FAMILY PROTEIN (AFU_ORTHOLOGUE AFUA_6G10090)"/>
    <property type="match status" value="1"/>
</dbReference>
<evidence type="ECO:0000256" key="1">
    <source>
        <dbReference type="ARBA" id="ARBA00005854"/>
    </source>
</evidence>
<dbReference type="EMBL" id="AYYH01000115">
    <property type="protein sequence ID" value="KRN05061.1"/>
    <property type="molecule type" value="Genomic_DNA"/>
</dbReference>
<dbReference type="InterPro" id="IPR029753">
    <property type="entry name" value="D-isomer_DH_CS"/>
</dbReference>
<dbReference type="PATRIC" id="fig|1046596.6.peg.319"/>
<evidence type="ECO:0000259" key="5">
    <source>
        <dbReference type="Pfam" id="PF00389"/>
    </source>
</evidence>